<evidence type="ECO:0000256" key="1">
    <source>
        <dbReference type="SAM" id="MobiDB-lite"/>
    </source>
</evidence>
<organism evidence="2">
    <name type="scientific">bioreactor metagenome</name>
    <dbReference type="NCBI Taxonomy" id="1076179"/>
    <lineage>
        <taxon>unclassified sequences</taxon>
        <taxon>metagenomes</taxon>
        <taxon>ecological metagenomes</taxon>
    </lineage>
</organism>
<sequence length="102" mass="11191">MFEFQGGLVLVEVPGQHQRHGDLRDFRGLDACEADGQPAPGAVDLDAEEEDGNQQDNANDVERNRETHQFLWRNTGDDPHDDEGDAHVGGLRHHAVRAVVGG</sequence>
<evidence type="ECO:0000313" key="2">
    <source>
        <dbReference type="EMBL" id="MPM74854.1"/>
    </source>
</evidence>
<dbReference type="AlphaFoldDB" id="A0A645CD49"/>
<accession>A0A645CD49</accession>
<reference evidence="2" key="1">
    <citation type="submission" date="2019-08" db="EMBL/GenBank/DDBJ databases">
        <authorList>
            <person name="Kucharzyk K."/>
            <person name="Murdoch R.W."/>
            <person name="Higgins S."/>
            <person name="Loffler F."/>
        </authorList>
    </citation>
    <scope>NUCLEOTIDE SEQUENCE</scope>
</reference>
<protein>
    <submittedName>
        <fullName evidence="2">Uncharacterized protein</fullName>
    </submittedName>
</protein>
<gene>
    <name evidence="2" type="ORF">SDC9_121843</name>
</gene>
<proteinExistence type="predicted"/>
<feature type="region of interest" description="Disordered" evidence="1">
    <location>
        <begin position="31"/>
        <end position="90"/>
    </location>
</feature>
<comment type="caution">
    <text evidence="2">The sequence shown here is derived from an EMBL/GenBank/DDBJ whole genome shotgun (WGS) entry which is preliminary data.</text>
</comment>
<name>A0A645CD49_9ZZZZ</name>
<dbReference type="EMBL" id="VSSQ01026234">
    <property type="protein sequence ID" value="MPM74854.1"/>
    <property type="molecule type" value="Genomic_DNA"/>
</dbReference>